<name>A0A563VWW4_9CYAN</name>
<protein>
    <recommendedName>
        <fullName evidence="3">DUF1830 domain-containing protein</fullName>
    </recommendedName>
</protein>
<dbReference type="OrthoDB" id="460810at2"/>
<evidence type="ECO:0000313" key="1">
    <source>
        <dbReference type="EMBL" id="VEP15948.1"/>
    </source>
</evidence>
<dbReference type="AlphaFoldDB" id="A0A563VWW4"/>
<gene>
    <name evidence="1" type="ORF">H1P_390016</name>
</gene>
<evidence type="ECO:0000313" key="2">
    <source>
        <dbReference type="Proteomes" id="UP000320055"/>
    </source>
</evidence>
<sequence>MISTSLPQKTNFIICSYVNVTSTIQIARIANIEHWYLERVIFPGQRLIFEAPANAIVEIYTSQLANAILAEKVSCQKIAMD</sequence>
<reference evidence="1 2" key="1">
    <citation type="submission" date="2019-01" db="EMBL/GenBank/DDBJ databases">
        <authorList>
            <person name="Brito A."/>
        </authorList>
    </citation>
    <scope>NUCLEOTIDE SEQUENCE [LARGE SCALE GENOMIC DNA]</scope>
    <source>
        <strain evidence="1">1</strain>
    </source>
</reference>
<dbReference type="Pfam" id="PF08865">
    <property type="entry name" value="DUF1830"/>
    <property type="match status" value="1"/>
</dbReference>
<organism evidence="1 2">
    <name type="scientific">Hyella patelloides LEGE 07179</name>
    <dbReference type="NCBI Taxonomy" id="945734"/>
    <lineage>
        <taxon>Bacteria</taxon>
        <taxon>Bacillati</taxon>
        <taxon>Cyanobacteriota</taxon>
        <taxon>Cyanophyceae</taxon>
        <taxon>Pleurocapsales</taxon>
        <taxon>Hyellaceae</taxon>
        <taxon>Hyella</taxon>
    </lineage>
</organism>
<dbReference type="EMBL" id="CAACVJ010000323">
    <property type="protein sequence ID" value="VEP15948.1"/>
    <property type="molecule type" value="Genomic_DNA"/>
</dbReference>
<dbReference type="InterPro" id="IPR014964">
    <property type="entry name" value="DUF1830"/>
</dbReference>
<keyword evidence="2" id="KW-1185">Reference proteome</keyword>
<accession>A0A563VWW4</accession>
<proteinExistence type="predicted"/>
<evidence type="ECO:0008006" key="3">
    <source>
        <dbReference type="Google" id="ProtNLM"/>
    </source>
</evidence>
<dbReference type="Proteomes" id="UP000320055">
    <property type="component" value="Unassembled WGS sequence"/>
</dbReference>
<dbReference type="RefSeq" id="WP_144865769.1">
    <property type="nucleotide sequence ID" value="NZ_LR213799.1"/>
</dbReference>